<gene>
    <name evidence="9" type="ORF">AOG27_19475</name>
</gene>
<evidence type="ECO:0000256" key="3">
    <source>
        <dbReference type="ARBA" id="ARBA00023136"/>
    </source>
</evidence>
<feature type="signal peptide" evidence="8">
    <location>
        <begin position="1"/>
        <end position="30"/>
    </location>
</feature>
<evidence type="ECO:0000313" key="10">
    <source>
        <dbReference type="Proteomes" id="UP000050378"/>
    </source>
</evidence>
<dbReference type="RefSeq" id="WP_054554660.1">
    <property type="nucleotide sequence ID" value="NZ_LJTC01000016.1"/>
</dbReference>
<evidence type="ECO:0000256" key="4">
    <source>
        <dbReference type="ARBA" id="ARBA00023139"/>
    </source>
</evidence>
<dbReference type="GO" id="GO:0009279">
    <property type="term" value="C:cell outer membrane"/>
    <property type="evidence" value="ECO:0007669"/>
    <property type="project" value="UniProtKB-SubCell"/>
</dbReference>
<dbReference type="PROSITE" id="PS51257">
    <property type="entry name" value="PROKAR_LIPOPROTEIN"/>
    <property type="match status" value="1"/>
</dbReference>
<protein>
    <recommendedName>
        <fullName evidence="11">Lipoprotein-attachment site-containing protein</fullName>
    </recommendedName>
</protein>
<evidence type="ECO:0000256" key="6">
    <source>
        <dbReference type="ARBA" id="ARBA00023288"/>
    </source>
</evidence>
<dbReference type="EMBL" id="LJTC01000016">
    <property type="protein sequence ID" value="KPM79704.1"/>
    <property type="molecule type" value="Genomic_DNA"/>
</dbReference>
<accession>A0A0N8HJ01</accession>
<keyword evidence="3" id="KW-0472">Membrane</keyword>
<evidence type="ECO:0000256" key="2">
    <source>
        <dbReference type="ARBA" id="ARBA00022729"/>
    </source>
</evidence>
<comment type="caution">
    <text evidence="9">The sequence shown here is derived from an EMBL/GenBank/DDBJ whole genome shotgun (WGS) entry which is preliminary data.</text>
</comment>
<sequence>MKETHSQKLKTILPLSALLLTLAGCGQSGALYLPDDTKPPAKSQPQADPSEQPEQKQDQ</sequence>
<evidence type="ECO:0000256" key="5">
    <source>
        <dbReference type="ARBA" id="ARBA00023237"/>
    </source>
</evidence>
<dbReference type="PATRIC" id="fig|570156.3.peg.1821"/>
<reference evidence="9 10" key="1">
    <citation type="submission" date="2015-09" db="EMBL/GenBank/DDBJ databases">
        <title>Draft Genome Sequence of Pseudoalteromonas lipolytica UCD-48B.</title>
        <authorList>
            <person name="Krusor M."/>
            <person name="Coil D.A."/>
            <person name="Lang J.M."/>
            <person name="Eisen J.A."/>
            <person name="Alexiev A."/>
        </authorList>
    </citation>
    <scope>NUCLEOTIDE SEQUENCE [LARGE SCALE GENOMIC DNA]</scope>
    <source>
        <strain evidence="9 10">UCD-48B</strain>
    </source>
</reference>
<name>A0A0N8HJ01_9GAMM</name>
<dbReference type="NCBIfam" id="NF047847">
    <property type="entry name" value="SS_mature_LptM"/>
    <property type="match status" value="1"/>
</dbReference>
<evidence type="ECO:0000256" key="7">
    <source>
        <dbReference type="SAM" id="MobiDB-lite"/>
    </source>
</evidence>
<evidence type="ECO:0000256" key="8">
    <source>
        <dbReference type="SAM" id="SignalP"/>
    </source>
</evidence>
<feature type="chain" id="PRO_5006026535" description="Lipoprotein-attachment site-containing protein" evidence="8">
    <location>
        <begin position="31"/>
        <end position="59"/>
    </location>
</feature>
<dbReference type="STRING" id="570156.AOG27_19475"/>
<keyword evidence="5" id="KW-0998">Cell outer membrane</keyword>
<comment type="subcellular location">
    <subcellularLocation>
        <location evidence="1">Cell outer membrane</location>
        <topology evidence="1">Lipid-anchor</topology>
    </subcellularLocation>
</comment>
<proteinExistence type="predicted"/>
<dbReference type="Proteomes" id="UP000050378">
    <property type="component" value="Unassembled WGS sequence"/>
</dbReference>
<organism evidence="9 10">
    <name type="scientific">Pseudoalteromonas lipolytica</name>
    <dbReference type="NCBI Taxonomy" id="570156"/>
    <lineage>
        <taxon>Bacteria</taxon>
        <taxon>Pseudomonadati</taxon>
        <taxon>Pseudomonadota</taxon>
        <taxon>Gammaproteobacteria</taxon>
        <taxon>Alteromonadales</taxon>
        <taxon>Pseudoalteromonadaceae</taxon>
        <taxon>Pseudoalteromonas</taxon>
    </lineage>
</organism>
<dbReference type="Pfam" id="PF13627">
    <property type="entry name" value="LptM_cons"/>
    <property type="match status" value="1"/>
</dbReference>
<keyword evidence="2 8" id="KW-0732">Signal</keyword>
<keyword evidence="6" id="KW-0449">Lipoprotein</keyword>
<dbReference type="AlphaFoldDB" id="A0A0N8HJ01"/>
<evidence type="ECO:0000313" key="9">
    <source>
        <dbReference type="EMBL" id="KPM79704.1"/>
    </source>
</evidence>
<feature type="region of interest" description="Disordered" evidence="7">
    <location>
        <begin position="28"/>
        <end position="59"/>
    </location>
</feature>
<dbReference type="InterPro" id="IPR032831">
    <property type="entry name" value="LptM_cons"/>
</dbReference>
<evidence type="ECO:0000256" key="1">
    <source>
        <dbReference type="ARBA" id="ARBA00004459"/>
    </source>
</evidence>
<keyword evidence="4" id="KW-0564">Palmitate</keyword>
<dbReference type="OrthoDB" id="6371029at2"/>
<evidence type="ECO:0008006" key="11">
    <source>
        <dbReference type="Google" id="ProtNLM"/>
    </source>
</evidence>